<reference evidence="2 3" key="1">
    <citation type="journal article" date="2019" name="Syst. Appl. Microbiol.">
        <title>Microvirga tunisiensis sp. nov., a root nodule symbiotic bacterium isolated from Lupinus micranthus and L. luteus grown in Northern Tunisia.</title>
        <authorList>
            <person name="Msaddak A."/>
            <person name="Rejili M."/>
            <person name="Duran D."/>
            <person name="Mars M."/>
            <person name="Palacios J.M."/>
            <person name="Ruiz-Argueso T."/>
            <person name="Rey L."/>
            <person name="Imperial J."/>
        </authorList>
    </citation>
    <scope>NUCLEOTIDE SEQUENCE [LARGE SCALE GENOMIC DNA]</scope>
    <source>
        <strain evidence="2 3">Lmie10</strain>
    </source>
</reference>
<evidence type="ECO:0000313" key="3">
    <source>
        <dbReference type="Proteomes" id="UP000403266"/>
    </source>
</evidence>
<dbReference type="Pfam" id="PF01323">
    <property type="entry name" value="DSBA"/>
    <property type="match status" value="1"/>
</dbReference>
<dbReference type="OrthoDB" id="9780147at2"/>
<dbReference type="AlphaFoldDB" id="A0A5N7MPD3"/>
<dbReference type="GO" id="GO:0016491">
    <property type="term" value="F:oxidoreductase activity"/>
    <property type="evidence" value="ECO:0007669"/>
    <property type="project" value="InterPro"/>
</dbReference>
<evidence type="ECO:0000313" key="2">
    <source>
        <dbReference type="EMBL" id="MPR28793.1"/>
    </source>
</evidence>
<dbReference type="InterPro" id="IPR041205">
    <property type="entry name" value="ScsC_N"/>
</dbReference>
<dbReference type="PROSITE" id="PS51352">
    <property type="entry name" value="THIOREDOXIN_2"/>
    <property type="match status" value="1"/>
</dbReference>
<dbReference type="InterPro" id="IPR036249">
    <property type="entry name" value="Thioredoxin-like_sf"/>
</dbReference>
<dbReference type="Pfam" id="PF18312">
    <property type="entry name" value="ScsC_N"/>
    <property type="match status" value="1"/>
</dbReference>
<organism evidence="2 3">
    <name type="scientific">Microvirga tunisiensis</name>
    <dbReference type="NCBI Taxonomy" id="2108360"/>
    <lineage>
        <taxon>Bacteria</taxon>
        <taxon>Pseudomonadati</taxon>
        <taxon>Pseudomonadota</taxon>
        <taxon>Alphaproteobacteria</taxon>
        <taxon>Hyphomicrobiales</taxon>
        <taxon>Methylobacteriaceae</taxon>
        <taxon>Microvirga</taxon>
    </lineage>
</organism>
<dbReference type="InterPro" id="IPR001853">
    <property type="entry name" value="DSBA-like_thioredoxin_dom"/>
</dbReference>
<dbReference type="Gene3D" id="3.40.30.10">
    <property type="entry name" value="Glutaredoxin"/>
    <property type="match status" value="1"/>
</dbReference>
<dbReference type="Proteomes" id="UP000403266">
    <property type="component" value="Unassembled WGS sequence"/>
</dbReference>
<evidence type="ECO:0000259" key="1">
    <source>
        <dbReference type="PROSITE" id="PS51352"/>
    </source>
</evidence>
<dbReference type="SUPFAM" id="SSF52833">
    <property type="entry name" value="Thioredoxin-like"/>
    <property type="match status" value="1"/>
</dbReference>
<name>A0A5N7MPD3_9HYPH</name>
<proteinExistence type="predicted"/>
<dbReference type="EMBL" id="VOSK01000172">
    <property type="protein sequence ID" value="MPR28793.1"/>
    <property type="molecule type" value="Genomic_DNA"/>
</dbReference>
<dbReference type="CDD" id="cd03023">
    <property type="entry name" value="DsbA_Com1_like"/>
    <property type="match status" value="1"/>
</dbReference>
<keyword evidence="3" id="KW-1185">Reference proteome</keyword>
<gene>
    <name evidence="2" type="ORF">FS320_27565</name>
</gene>
<feature type="domain" description="Thioredoxin" evidence="1">
    <location>
        <begin position="57"/>
        <end position="256"/>
    </location>
</feature>
<dbReference type="InterPro" id="IPR013766">
    <property type="entry name" value="Thioredoxin_domain"/>
</dbReference>
<sequence length="259" mass="28020">MFSPMIHPRLLTAAIIAATFLTPVLPVRAQSIADLAEAGSKREIETVVRNLLKEHPEIVRDALLALQVREEADRNLDRVKVISEEASAIFDDPNAPVLGNPEGKLVMVEFLDYNCGYCKRAHADVMRLVEENDNLKIVVKQLPLLGTESIDAAHVALAVHKVAPEKFPAFHSRLYTSTGPVDLARAIAVAEALGIDPGKLRPHLLGPQIAAAVSENVGQASRLQLTGTPVFITQNDIIIGAMGYDYLKGKLQTLAASAK</sequence>
<accession>A0A5N7MPD3</accession>
<protein>
    <submittedName>
        <fullName evidence="2">DsbA family protein</fullName>
    </submittedName>
</protein>
<comment type="caution">
    <text evidence="2">The sequence shown here is derived from an EMBL/GenBank/DDBJ whole genome shotgun (WGS) entry which is preliminary data.</text>
</comment>